<feature type="region of interest" description="Disordered" evidence="1">
    <location>
        <begin position="268"/>
        <end position="305"/>
    </location>
</feature>
<dbReference type="Gene3D" id="3.30.750.140">
    <property type="match status" value="1"/>
</dbReference>
<accession>A0ABV8DHI2</accession>
<gene>
    <name evidence="3" type="ORF">ACFOW3_22740</name>
</gene>
<evidence type="ECO:0000256" key="1">
    <source>
        <dbReference type="SAM" id="MobiDB-lite"/>
    </source>
</evidence>
<dbReference type="InterPro" id="IPR038610">
    <property type="entry name" value="FliK-like_C_sf"/>
</dbReference>
<name>A0ABV8DHI2_9BURK</name>
<evidence type="ECO:0000313" key="3">
    <source>
        <dbReference type="EMBL" id="MFC3937450.1"/>
    </source>
</evidence>
<keyword evidence="3" id="KW-0282">Flagellum</keyword>
<evidence type="ECO:0000259" key="2">
    <source>
        <dbReference type="Pfam" id="PF02120"/>
    </source>
</evidence>
<keyword evidence="3" id="KW-0966">Cell projection</keyword>
<feature type="compositionally biased region" description="Basic and acidic residues" evidence="1">
    <location>
        <begin position="405"/>
        <end position="422"/>
    </location>
</feature>
<dbReference type="Proteomes" id="UP001595693">
    <property type="component" value="Unassembled WGS sequence"/>
</dbReference>
<keyword evidence="3" id="KW-0969">Cilium</keyword>
<feature type="compositionally biased region" description="Polar residues" evidence="1">
    <location>
        <begin position="1"/>
        <end position="15"/>
    </location>
</feature>
<reference evidence="4" key="1">
    <citation type="journal article" date="2019" name="Int. J. Syst. Evol. Microbiol.">
        <title>The Global Catalogue of Microorganisms (GCM) 10K type strain sequencing project: providing services to taxonomists for standard genome sequencing and annotation.</title>
        <authorList>
            <consortium name="The Broad Institute Genomics Platform"/>
            <consortium name="The Broad Institute Genome Sequencing Center for Infectious Disease"/>
            <person name="Wu L."/>
            <person name="Ma J."/>
        </authorList>
    </citation>
    <scope>NUCLEOTIDE SEQUENCE [LARGE SCALE GENOMIC DNA]</scope>
    <source>
        <strain evidence="4">CCUG 2113</strain>
    </source>
</reference>
<dbReference type="Pfam" id="PF02120">
    <property type="entry name" value="Flg_hook"/>
    <property type="match status" value="1"/>
</dbReference>
<proteinExistence type="predicted"/>
<keyword evidence="4" id="KW-1185">Reference proteome</keyword>
<protein>
    <submittedName>
        <fullName evidence="3">Flagellar hook-length control protein FliK</fullName>
    </submittedName>
</protein>
<feature type="region of interest" description="Disordered" evidence="1">
    <location>
        <begin position="1"/>
        <end position="35"/>
    </location>
</feature>
<comment type="caution">
    <text evidence="3">The sequence shown here is derived from an EMBL/GenBank/DDBJ whole genome shotgun (WGS) entry which is preliminary data.</text>
</comment>
<feature type="domain" description="Flagellar hook-length control protein-like C-terminal" evidence="2">
    <location>
        <begin position="326"/>
        <end position="406"/>
    </location>
</feature>
<sequence>MEPTKISSPQGTQSAHAARHRSTAQPPDANEPGSGGFLALLAALGDGVMGGGDGAPLDLAASGAAPSDVALTDAAKEAMEASAMAAWQGLLVPGANVRVDAAAAERGQGGSILSAGAQTGTVLGLDAQGGSAQGGLASLAGALPGTDGLSQGIVAETARLDTSADMQEGLPPVGGMAQGRIFSRLQSALAQKTDAVEMSTGRSLGGGAAQQLPGHQGVAPAAVQMVSERMVGMPVAGASDRSPGGMVDPAGGAVVASVAEGLLSPVASARGGEGADAGGRSGEGRSSAGAWLDSGSGSAPVEPGSLDEATVFADPAQAGVEEQVAEQVAYWVNQKTQNAELTLNRDGQPVEVSVSLSGNEAHVTFRSDQPQTRELLDRSMAQLSELLRSEGLVLSGMSVGTSAGQRDDAGGAERQGQRDGARQAKVVAAAPTGTASLLRGGAPDRAVDVFV</sequence>
<evidence type="ECO:0000313" key="4">
    <source>
        <dbReference type="Proteomes" id="UP001595693"/>
    </source>
</evidence>
<feature type="region of interest" description="Disordered" evidence="1">
    <location>
        <begin position="398"/>
        <end position="426"/>
    </location>
</feature>
<feature type="compositionally biased region" description="Gly residues" evidence="1">
    <location>
        <begin position="271"/>
        <end position="281"/>
    </location>
</feature>
<dbReference type="CDD" id="cd17470">
    <property type="entry name" value="T3SS_Flik_C"/>
    <property type="match status" value="1"/>
</dbReference>
<dbReference type="InterPro" id="IPR021136">
    <property type="entry name" value="Flagellar_hook_control-like_C"/>
</dbReference>
<dbReference type="RefSeq" id="WP_238385600.1">
    <property type="nucleotide sequence ID" value="NZ_JAMXAX010000023.1"/>
</dbReference>
<dbReference type="EMBL" id="JBHSAJ010000066">
    <property type="protein sequence ID" value="MFC3937450.1"/>
    <property type="molecule type" value="Genomic_DNA"/>
</dbReference>
<organism evidence="3 4">
    <name type="scientific">Acidovorax facilis</name>
    <dbReference type="NCBI Taxonomy" id="12917"/>
    <lineage>
        <taxon>Bacteria</taxon>
        <taxon>Pseudomonadati</taxon>
        <taxon>Pseudomonadota</taxon>
        <taxon>Betaproteobacteria</taxon>
        <taxon>Burkholderiales</taxon>
        <taxon>Comamonadaceae</taxon>
        <taxon>Acidovorax</taxon>
    </lineage>
</organism>